<sequence>MSQPAVYRGFGLGEFHTAHFYVSQFLTKTFPDPLLAPSQVLGLRDALSKLSNLIRRLLRAGSDPTSDILQYDNQHQTNVLLRVVGAGLVESLEALGRLVEIQAGAEDGSELKWHNWVAALRMAGLLDEGNGYGEEDWNSEGLVAVRRRLEEAAWRIEYLFKVEYKPNSSTSPRNH</sequence>
<protein>
    <submittedName>
        <fullName evidence="1">Uncharacterized protein</fullName>
    </submittedName>
</protein>
<organism evidence="1 2">
    <name type="scientific">Terfezia boudieri ATCC MYA-4762</name>
    <dbReference type="NCBI Taxonomy" id="1051890"/>
    <lineage>
        <taxon>Eukaryota</taxon>
        <taxon>Fungi</taxon>
        <taxon>Dikarya</taxon>
        <taxon>Ascomycota</taxon>
        <taxon>Pezizomycotina</taxon>
        <taxon>Pezizomycetes</taxon>
        <taxon>Pezizales</taxon>
        <taxon>Pezizaceae</taxon>
        <taxon>Terfezia</taxon>
    </lineage>
</organism>
<keyword evidence="2" id="KW-1185">Reference proteome</keyword>
<name>A0A3N4LRY9_9PEZI</name>
<dbReference type="EMBL" id="ML121537">
    <property type="protein sequence ID" value="RPB25673.1"/>
    <property type="molecule type" value="Genomic_DNA"/>
</dbReference>
<dbReference type="InParanoid" id="A0A3N4LRY9"/>
<accession>A0A3N4LRY9</accession>
<gene>
    <name evidence="1" type="ORF">L211DRAFT_95749</name>
</gene>
<evidence type="ECO:0000313" key="2">
    <source>
        <dbReference type="Proteomes" id="UP000267821"/>
    </source>
</evidence>
<dbReference type="Proteomes" id="UP000267821">
    <property type="component" value="Unassembled WGS sequence"/>
</dbReference>
<dbReference type="AlphaFoldDB" id="A0A3N4LRY9"/>
<reference evidence="1 2" key="1">
    <citation type="journal article" date="2018" name="Nat. Ecol. Evol.">
        <title>Pezizomycetes genomes reveal the molecular basis of ectomycorrhizal truffle lifestyle.</title>
        <authorList>
            <person name="Murat C."/>
            <person name="Payen T."/>
            <person name="Noel B."/>
            <person name="Kuo A."/>
            <person name="Morin E."/>
            <person name="Chen J."/>
            <person name="Kohler A."/>
            <person name="Krizsan K."/>
            <person name="Balestrini R."/>
            <person name="Da Silva C."/>
            <person name="Montanini B."/>
            <person name="Hainaut M."/>
            <person name="Levati E."/>
            <person name="Barry K.W."/>
            <person name="Belfiori B."/>
            <person name="Cichocki N."/>
            <person name="Clum A."/>
            <person name="Dockter R.B."/>
            <person name="Fauchery L."/>
            <person name="Guy J."/>
            <person name="Iotti M."/>
            <person name="Le Tacon F."/>
            <person name="Lindquist E.A."/>
            <person name="Lipzen A."/>
            <person name="Malagnac F."/>
            <person name="Mello A."/>
            <person name="Molinier V."/>
            <person name="Miyauchi S."/>
            <person name="Poulain J."/>
            <person name="Riccioni C."/>
            <person name="Rubini A."/>
            <person name="Sitrit Y."/>
            <person name="Splivallo R."/>
            <person name="Traeger S."/>
            <person name="Wang M."/>
            <person name="Zifcakova L."/>
            <person name="Wipf D."/>
            <person name="Zambonelli A."/>
            <person name="Paolocci F."/>
            <person name="Nowrousian M."/>
            <person name="Ottonello S."/>
            <person name="Baldrian P."/>
            <person name="Spatafora J.W."/>
            <person name="Henrissat B."/>
            <person name="Nagy L.G."/>
            <person name="Aury J.M."/>
            <person name="Wincker P."/>
            <person name="Grigoriev I.V."/>
            <person name="Bonfante P."/>
            <person name="Martin F.M."/>
        </authorList>
    </citation>
    <scope>NUCLEOTIDE SEQUENCE [LARGE SCALE GENOMIC DNA]</scope>
    <source>
        <strain evidence="1 2">ATCC MYA-4762</strain>
    </source>
</reference>
<evidence type="ECO:0000313" key="1">
    <source>
        <dbReference type="EMBL" id="RPB25673.1"/>
    </source>
</evidence>
<proteinExistence type="predicted"/>